<dbReference type="GeneID" id="82322152"/>
<protein>
    <submittedName>
        <fullName evidence="1">DUF3781 domain-containing protein</fullName>
    </submittedName>
</protein>
<dbReference type="AlphaFoldDB" id="A0A4U8TLH3"/>
<proteinExistence type="predicted"/>
<dbReference type="Proteomes" id="UP000029707">
    <property type="component" value="Unassembled WGS sequence"/>
</dbReference>
<sequence length="81" mass="9537">MKSLIENIDKLHTTQMGMERIKRNLELESDDILSWCKKQILSKNTILEKRGKNFYVYCPHCKLTIHAQSYTIITAHKIPPH</sequence>
<dbReference type="STRING" id="425400.LS65_08305"/>
<organism evidence="1 2">
    <name type="scientific">Helicobacter japonicus</name>
    <dbReference type="NCBI Taxonomy" id="425400"/>
    <lineage>
        <taxon>Bacteria</taxon>
        <taxon>Pseudomonadati</taxon>
        <taxon>Campylobacterota</taxon>
        <taxon>Epsilonproteobacteria</taxon>
        <taxon>Campylobacterales</taxon>
        <taxon>Helicobacteraceae</taxon>
        <taxon>Helicobacter</taxon>
    </lineage>
</organism>
<reference evidence="1 2" key="1">
    <citation type="journal article" date="2014" name="Genome Announc.">
        <title>Draft genome sequences of eight enterohepatic helicobacter species isolated from both laboratory and wild rodents.</title>
        <authorList>
            <person name="Sheh A."/>
            <person name="Shen Z."/>
            <person name="Fox J.G."/>
        </authorList>
    </citation>
    <scope>NUCLEOTIDE SEQUENCE [LARGE SCALE GENOMIC DNA]</scope>
    <source>
        <strain evidence="1 2">MIT 01-6451</strain>
    </source>
</reference>
<dbReference type="RefSeq" id="WP_034362981.1">
    <property type="nucleotide sequence ID" value="NZ_CAJUDB010000018.1"/>
</dbReference>
<evidence type="ECO:0000313" key="1">
    <source>
        <dbReference type="EMBL" id="TLE00525.1"/>
    </source>
</evidence>
<comment type="caution">
    <text evidence="1">The sequence shown here is derived from an EMBL/GenBank/DDBJ whole genome shotgun (WGS) entry which is preliminary data.</text>
</comment>
<dbReference type="Pfam" id="PF12636">
    <property type="entry name" value="DUF3781"/>
    <property type="match status" value="1"/>
</dbReference>
<keyword evidence="2" id="KW-1185">Reference proteome</keyword>
<dbReference type="EMBL" id="JRMQ02000011">
    <property type="protein sequence ID" value="TLE00525.1"/>
    <property type="molecule type" value="Genomic_DNA"/>
</dbReference>
<gene>
    <name evidence="1" type="ORF">LS65_007475</name>
</gene>
<evidence type="ECO:0000313" key="2">
    <source>
        <dbReference type="Proteomes" id="UP000029707"/>
    </source>
</evidence>
<dbReference type="OrthoDB" id="5325609at2"/>
<dbReference type="InterPro" id="IPR024229">
    <property type="entry name" value="DUF3781"/>
</dbReference>
<name>A0A4U8TLH3_9HELI</name>
<accession>A0A4U8TLH3</accession>